<dbReference type="GO" id="GO:0005524">
    <property type="term" value="F:ATP binding"/>
    <property type="evidence" value="ECO:0007669"/>
    <property type="project" value="UniProtKB-KW"/>
</dbReference>
<dbReference type="Gene3D" id="3.30.1360.40">
    <property type="match status" value="1"/>
</dbReference>
<dbReference type="PANTHER" id="PTHR34698">
    <property type="entry name" value="5-OXOPROLINASE SUBUNIT B"/>
    <property type="match status" value="1"/>
</dbReference>
<feature type="domain" description="Carboxyltransferase" evidence="4">
    <location>
        <begin position="5"/>
        <end position="205"/>
    </location>
</feature>
<evidence type="ECO:0000256" key="2">
    <source>
        <dbReference type="ARBA" id="ARBA00022801"/>
    </source>
</evidence>
<dbReference type="Gene3D" id="2.40.100.10">
    <property type="entry name" value="Cyclophilin-like"/>
    <property type="match status" value="1"/>
</dbReference>
<evidence type="ECO:0000313" key="6">
    <source>
        <dbReference type="Proteomes" id="UP000319209"/>
    </source>
</evidence>
<evidence type="ECO:0000256" key="3">
    <source>
        <dbReference type="ARBA" id="ARBA00022840"/>
    </source>
</evidence>
<protein>
    <submittedName>
        <fullName evidence="5">5-oxoprolinase subunit PxpB</fullName>
        <ecNumber evidence="5">3.5.2.9</ecNumber>
    </submittedName>
</protein>
<dbReference type="PANTHER" id="PTHR34698:SF2">
    <property type="entry name" value="5-OXOPROLINASE SUBUNIT B"/>
    <property type="match status" value="1"/>
</dbReference>
<keyword evidence="1" id="KW-0547">Nucleotide-binding</keyword>
<evidence type="ECO:0000313" key="5">
    <source>
        <dbReference type="EMBL" id="QDO94888.1"/>
    </source>
</evidence>
<dbReference type="SUPFAM" id="SSF160467">
    <property type="entry name" value="PH0987 N-terminal domain-like"/>
    <property type="match status" value="1"/>
</dbReference>
<dbReference type="KEGG" id="fop:FNB79_13225"/>
<dbReference type="InterPro" id="IPR029000">
    <property type="entry name" value="Cyclophilin-like_dom_sf"/>
</dbReference>
<keyword evidence="2 5" id="KW-0378">Hydrolase</keyword>
<dbReference type="InterPro" id="IPR003833">
    <property type="entry name" value="CT_C_D"/>
</dbReference>
<sequence length="242" mass="27488">MAFKLSYKAYGAHAILIEWPKQISESILDDLLKFKATLETSELRNIQDIRSAYQTLLIVYNTPIIFKKETEYLKHLYTSVNSHQTITTNIWSIPVCYNDMFGLDLQVISDSKSISKTEIIKRHSEPTYTVYGIGFLPGFLYLGGLDPILEMPRQSTPRPRIEKGSVAIGGQQTGIYPSDSPGGWNILGKTPLSFFNPTLEKPCFAQPGDRIQFYSISLQEFETITALVEADSYDIKRRSYHD</sequence>
<organism evidence="5 6">
    <name type="scientific">Formosa sediminum</name>
    <dbReference type="NCBI Taxonomy" id="2594004"/>
    <lineage>
        <taxon>Bacteria</taxon>
        <taxon>Pseudomonadati</taxon>
        <taxon>Bacteroidota</taxon>
        <taxon>Flavobacteriia</taxon>
        <taxon>Flavobacteriales</taxon>
        <taxon>Flavobacteriaceae</taxon>
        <taxon>Formosa</taxon>
    </lineage>
</organism>
<proteinExistence type="predicted"/>
<dbReference type="Proteomes" id="UP000319209">
    <property type="component" value="Chromosome"/>
</dbReference>
<dbReference type="SUPFAM" id="SSF50891">
    <property type="entry name" value="Cyclophilin-like"/>
    <property type="match status" value="1"/>
</dbReference>
<accession>A0A516GTP8</accession>
<dbReference type="OrthoDB" id="9778567at2"/>
<gene>
    <name evidence="5" type="primary">pxpB</name>
    <name evidence="5" type="ORF">FNB79_13225</name>
</gene>
<keyword evidence="6" id="KW-1185">Reference proteome</keyword>
<dbReference type="SMART" id="SM00796">
    <property type="entry name" value="AHS1"/>
    <property type="match status" value="1"/>
</dbReference>
<reference evidence="5 6" key="1">
    <citation type="submission" date="2019-07" db="EMBL/GenBank/DDBJ databases">
        <title>Genome sequencing for Formosa sp. PS13.</title>
        <authorList>
            <person name="Park S.-J."/>
        </authorList>
    </citation>
    <scope>NUCLEOTIDE SEQUENCE [LARGE SCALE GENOMIC DNA]</scope>
    <source>
        <strain evidence="5 6">PS13</strain>
    </source>
</reference>
<keyword evidence="3" id="KW-0067">ATP-binding</keyword>
<dbReference type="RefSeq" id="WP_143381763.1">
    <property type="nucleotide sequence ID" value="NZ_CP041637.1"/>
</dbReference>
<dbReference type="InterPro" id="IPR010016">
    <property type="entry name" value="PxpB"/>
</dbReference>
<evidence type="ECO:0000256" key="1">
    <source>
        <dbReference type="ARBA" id="ARBA00022741"/>
    </source>
</evidence>
<dbReference type="EMBL" id="CP041637">
    <property type="protein sequence ID" value="QDO94888.1"/>
    <property type="molecule type" value="Genomic_DNA"/>
</dbReference>
<name>A0A516GTP8_9FLAO</name>
<dbReference type="Pfam" id="PF02682">
    <property type="entry name" value="CT_C_D"/>
    <property type="match status" value="1"/>
</dbReference>
<evidence type="ECO:0000259" key="4">
    <source>
        <dbReference type="SMART" id="SM00796"/>
    </source>
</evidence>
<dbReference type="GO" id="GO:0017168">
    <property type="term" value="F:5-oxoprolinase (ATP-hydrolyzing) activity"/>
    <property type="evidence" value="ECO:0007669"/>
    <property type="project" value="UniProtKB-EC"/>
</dbReference>
<dbReference type="AlphaFoldDB" id="A0A516GTP8"/>
<dbReference type="EC" id="3.5.2.9" evidence="5"/>
<dbReference type="NCBIfam" id="TIGR00370">
    <property type="entry name" value="5-oxoprolinase subunit PxpB"/>
    <property type="match status" value="1"/>
</dbReference>